<accession>A0A6J7ITJ0</accession>
<dbReference type="SUPFAM" id="SSF53795">
    <property type="entry name" value="PEP carboxykinase-like"/>
    <property type="match status" value="1"/>
</dbReference>
<gene>
    <name evidence="1" type="ORF">UFOPK3674_01365</name>
</gene>
<proteinExistence type="predicted"/>
<reference evidence="1" key="1">
    <citation type="submission" date="2020-05" db="EMBL/GenBank/DDBJ databases">
        <authorList>
            <person name="Chiriac C."/>
            <person name="Salcher M."/>
            <person name="Ghai R."/>
            <person name="Kavagutti S V."/>
        </authorList>
    </citation>
    <scope>NUCLEOTIDE SEQUENCE</scope>
</reference>
<evidence type="ECO:0000313" key="1">
    <source>
        <dbReference type="EMBL" id="CAB4934179.1"/>
    </source>
</evidence>
<dbReference type="AlphaFoldDB" id="A0A6J7ITJ0"/>
<dbReference type="InterPro" id="IPR027417">
    <property type="entry name" value="P-loop_NTPase"/>
</dbReference>
<dbReference type="EMBL" id="CAFBMX010000006">
    <property type="protein sequence ID" value="CAB4934179.1"/>
    <property type="molecule type" value="Genomic_DNA"/>
</dbReference>
<name>A0A6J7ITJ0_9ZZZZ</name>
<sequence length="274" mass="28732">MSSTSGTATVPAAAYGFTVEGVAGRVLQPATDAGRPLMRVQVRAARGSAPEQVTRTIPLVGGGRLLLERAARTAIFEFARPVAEDEIAHPYLGVAASVMAGWEGWDSLHAGAFVLPGGRALAVLGAREDGKSTLMAALALAGVPVLTDDVLILERGVAHVGPRSVDLRPGTEALLSSAELERSRSGERLRLALPPVAACAPLAGWVALEWGAQVELRALRPAHRLHRLARAHSRAGDPADAALLELARLPGWVLTRPRGARWLPAVTGRLLELG</sequence>
<dbReference type="Gene3D" id="3.40.50.300">
    <property type="entry name" value="P-loop containing nucleotide triphosphate hydrolases"/>
    <property type="match status" value="1"/>
</dbReference>
<organism evidence="1">
    <name type="scientific">freshwater metagenome</name>
    <dbReference type="NCBI Taxonomy" id="449393"/>
    <lineage>
        <taxon>unclassified sequences</taxon>
        <taxon>metagenomes</taxon>
        <taxon>ecological metagenomes</taxon>
    </lineage>
</organism>
<protein>
    <submittedName>
        <fullName evidence="1">Unannotated protein</fullName>
    </submittedName>
</protein>